<evidence type="ECO:0000313" key="3">
    <source>
        <dbReference type="Proteomes" id="UP001165302"/>
    </source>
</evidence>
<keyword evidence="3" id="KW-1185">Reference proteome</keyword>
<dbReference type="InterPro" id="IPR041657">
    <property type="entry name" value="HTH_17"/>
</dbReference>
<feature type="domain" description="Helix-turn-helix" evidence="1">
    <location>
        <begin position="72"/>
        <end position="117"/>
    </location>
</feature>
<dbReference type="RefSeq" id="WP_225553368.1">
    <property type="nucleotide sequence ID" value="NZ_JADEYP010000017.1"/>
</dbReference>
<name>A0ABS7Z6A1_9SPHI</name>
<evidence type="ECO:0000259" key="1">
    <source>
        <dbReference type="Pfam" id="PF12728"/>
    </source>
</evidence>
<evidence type="ECO:0000313" key="2">
    <source>
        <dbReference type="EMBL" id="MCA5005538.1"/>
    </source>
</evidence>
<protein>
    <submittedName>
        <fullName evidence="2">Helix-turn-helix domain-containing protein</fullName>
    </submittedName>
</protein>
<reference evidence="2" key="1">
    <citation type="submission" date="2020-10" db="EMBL/GenBank/DDBJ databases">
        <authorList>
            <person name="Lu T."/>
            <person name="Wang Q."/>
            <person name="Han X."/>
        </authorList>
    </citation>
    <scope>NUCLEOTIDE SEQUENCE</scope>
    <source>
        <strain evidence="2">WQ 366</strain>
    </source>
</reference>
<dbReference type="EMBL" id="JADEYP010000017">
    <property type="protein sequence ID" value="MCA5005538.1"/>
    <property type="molecule type" value="Genomic_DNA"/>
</dbReference>
<organism evidence="2 3">
    <name type="scientific">Sphingobacterium bovistauri</name>
    <dbReference type="NCBI Taxonomy" id="2781959"/>
    <lineage>
        <taxon>Bacteria</taxon>
        <taxon>Pseudomonadati</taxon>
        <taxon>Bacteroidota</taxon>
        <taxon>Sphingobacteriia</taxon>
        <taxon>Sphingobacteriales</taxon>
        <taxon>Sphingobacteriaceae</taxon>
        <taxon>Sphingobacterium</taxon>
    </lineage>
</organism>
<proteinExistence type="predicted"/>
<dbReference type="Pfam" id="PF12728">
    <property type="entry name" value="HTH_17"/>
    <property type="match status" value="1"/>
</dbReference>
<dbReference type="Proteomes" id="UP001165302">
    <property type="component" value="Unassembled WGS sequence"/>
</dbReference>
<gene>
    <name evidence="2" type="ORF">IPZ78_10280</name>
</gene>
<comment type="caution">
    <text evidence="2">The sequence shown here is derived from an EMBL/GenBank/DDBJ whole genome shotgun (WGS) entry which is preliminary data.</text>
</comment>
<sequence length="121" mass="13996">MSSNIKISRICDFCGNAFLAKTTVTRFCSKNCNSRFYKKKIRDKKLLKSLEETHEKLKSPKSMDLGSNKPILNIVETCQLIGVSRTTLWRLINKDRIKTTLIGRRVVIARSDIYEFIKLKP</sequence>
<accession>A0ABS7Z6A1</accession>